<comment type="caution">
    <text evidence="1">The sequence shown here is derived from an EMBL/GenBank/DDBJ whole genome shotgun (WGS) entry which is preliminary data.</text>
</comment>
<proteinExistence type="predicted"/>
<accession>A0A699VLC2</accession>
<name>A0A699VLC2_TANCI</name>
<feature type="non-terminal residue" evidence="1">
    <location>
        <position position="35"/>
    </location>
</feature>
<sequence length="35" mass="4079">MEDFIPMGSKEEAKRIKRKGLNLEQECAKKQNQSL</sequence>
<gene>
    <name evidence="1" type="ORF">Tci_907092</name>
</gene>
<evidence type="ECO:0000313" key="1">
    <source>
        <dbReference type="EMBL" id="GFD35123.1"/>
    </source>
</evidence>
<dbReference type="AlphaFoldDB" id="A0A699VLC2"/>
<protein>
    <submittedName>
        <fullName evidence="1">Uncharacterized protein</fullName>
    </submittedName>
</protein>
<dbReference type="EMBL" id="BKCJ011454953">
    <property type="protein sequence ID" value="GFD35123.1"/>
    <property type="molecule type" value="Genomic_DNA"/>
</dbReference>
<organism evidence="1">
    <name type="scientific">Tanacetum cinerariifolium</name>
    <name type="common">Dalmatian daisy</name>
    <name type="synonym">Chrysanthemum cinerariifolium</name>
    <dbReference type="NCBI Taxonomy" id="118510"/>
    <lineage>
        <taxon>Eukaryota</taxon>
        <taxon>Viridiplantae</taxon>
        <taxon>Streptophyta</taxon>
        <taxon>Embryophyta</taxon>
        <taxon>Tracheophyta</taxon>
        <taxon>Spermatophyta</taxon>
        <taxon>Magnoliopsida</taxon>
        <taxon>eudicotyledons</taxon>
        <taxon>Gunneridae</taxon>
        <taxon>Pentapetalae</taxon>
        <taxon>asterids</taxon>
        <taxon>campanulids</taxon>
        <taxon>Asterales</taxon>
        <taxon>Asteraceae</taxon>
        <taxon>Asteroideae</taxon>
        <taxon>Anthemideae</taxon>
        <taxon>Anthemidinae</taxon>
        <taxon>Tanacetum</taxon>
    </lineage>
</organism>
<reference evidence="1" key="1">
    <citation type="journal article" date="2019" name="Sci. Rep.">
        <title>Draft genome of Tanacetum cinerariifolium, the natural source of mosquito coil.</title>
        <authorList>
            <person name="Yamashiro T."/>
            <person name="Shiraishi A."/>
            <person name="Satake H."/>
            <person name="Nakayama K."/>
        </authorList>
    </citation>
    <scope>NUCLEOTIDE SEQUENCE</scope>
</reference>